<protein>
    <submittedName>
        <fullName evidence="2">Nuclear transport factor 2 family protein</fullName>
    </submittedName>
</protein>
<sequence length="164" mass="18392">MEFVIGECGIRQLHARFTDAVWRKDQAAFAACFSSDAAWKIAGMRFEGRDQIATAFGNLLGRCERVRLISETPLLEIEGASAKGRLPVTEMAKMPDGSAALTLGVYHDHYVNEGDCWRFSWRHFALHYRGPFEMPADMVASPDYGLFPAMPEDEEVTLTTLKKT</sequence>
<proteinExistence type="predicted"/>
<dbReference type="EMBL" id="JAHWDQ010000007">
    <property type="protein sequence ID" value="MBW2942701.1"/>
    <property type="molecule type" value="Genomic_DNA"/>
</dbReference>
<organism evidence="2 3">
    <name type="scientific">Zhongshania aquimaris</name>
    <dbReference type="NCBI Taxonomy" id="2857107"/>
    <lineage>
        <taxon>Bacteria</taxon>
        <taxon>Pseudomonadati</taxon>
        <taxon>Pseudomonadota</taxon>
        <taxon>Gammaproteobacteria</taxon>
        <taxon>Cellvibrionales</taxon>
        <taxon>Spongiibacteraceae</taxon>
        <taxon>Zhongshania</taxon>
    </lineage>
</organism>
<evidence type="ECO:0000259" key="1">
    <source>
        <dbReference type="Pfam" id="PF13577"/>
    </source>
</evidence>
<evidence type="ECO:0000313" key="2">
    <source>
        <dbReference type="EMBL" id="MBW2942701.1"/>
    </source>
</evidence>
<feature type="domain" description="SnoaL-like" evidence="1">
    <location>
        <begin position="10"/>
        <end position="122"/>
    </location>
</feature>
<dbReference type="Pfam" id="PF13577">
    <property type="entry name" value="SnoaL_4"/>
    <property type="match status" value="1"/>
</dbReference>
<comment type="caution">
    <text evidence="2">The sequence shown here is derived from an EMBL/GenBank/DDBJ whole genome shotgun (WGS) entry which is preliminary data.</text>
</comment>
<dbReference type="Proteomes" id="UP001166291">
    <property type="component" value="Unassembled WGS sequence"/>
</dbReference>
<keyword evidence="3" id="KW-1185">Reference proteome</keyword>
<reference evidence="2" key="1">
    <citation type="submission" date="2021-07" db="EMBL/GenBank/DDBJ databases">
        <title>Zhongshania sp. CAU 1632 isolated from seawater.</title>
        <authorList>
            <person name="Kim W."/>
        </authorList>
    </citation>
    <scope>NUCLEOTIDE SEQUENCE</scope>
    <source>
        <strain evidence="2">CAU 1632</strain>
    </source>
</reference>
<evidence type="ECO:0000313" key="3">
    <source>
        <dbReference type="Proteomes" id="UP001166291"/>
    </source>
</evidence>
<name>A0ABS6VYI4_9GAMM</name>
<dbReference type="RefSeq" id="WP_219044947.1">
    <property type="nucleotide sequence ID" value="NZ_JAHWDQ010000007.1"/>
</dbReference>
<gene>
    <name evidence="2" type="ORF">KXJ70_18020</name>
</gene>
<dbReference type="InterPro" id="IPR037401">
    <property type="entry name" value="SnoaL-like"/>
</dbReference>
<accession>A0ABS6VYI4</accession>